<dbReference type="Gene3D" id="1.20.58.80">
    <property type="entry name" value="Phosphotransferase system, lactose/cellobiose-type IIA subunit"/>
    <property type="match status" value="1"/>
</dbReference>
<dbReference type="STRING" id="1314785.A0A165DQE5"/>
<keyword evidence="3" id="KW-0378">Hydrolase</keyword>
<dbReference type="InterPro" id="IPR038765">
    <property type="entry name" value="Papain-like_cys_pep_sf"/>
</dbReference>
<feature type="domain" description="Calpain catalytic" evidence="7">
    <location>
        <begin position="106"/>
        <end position="379"/>
    </location>
</feature>
<dbReference type="Gene3D" id="2.60.120.380">
    <property type="match status" value="2"/>
</dbReference>
<dbReference type="GeneID" id="63821617"/>
<keyword evidence="9" id="KW-1185">Reference proteome</keyword>
<feature type="active site" evidence="5">
    <location>
        <position position="312"/>
    </location>
</feature>
<dbReference type="GO" id="GO:0004198">
    <property type="term" value="F:calcium-dependent cysteine-type endopeptidase activity"/>
    <property type="evidence" value="ECO:0007669"/>
    <property type="project" value="InterPro"/>
</dbReference>
<dbReference type="InterPro" id="IPR051297">
    <property type="entry name" value="PalB/RIM13"/>
</dbReference>
<dbReference type="SUPFAM" id="SSF54001">
    <property type="entry name" value="Cysteine proteinases"/>
    <property type="match status" value="1"/>
</dbReference>
<evidence type="ECO:0000313" key="9">
    <source>
        <dbReference type="Proteomes" id="UP000076871"/>
    </source>
</evidence>
<dbReference type="InterPro" id="IPR036213">
    <property type="entry name" value="Calpain_III_sf"/>
</dbReference>
<reference evidence="8 9" key="1">
    <citation type="journal article" date="2016" name="Mol. Biol. Evol.">
        <title>Comparative Genomics of Early-Diverging Mushroom-Forming Fungi Provides Insights into the Origins of Lignocellulose Decay Capabilities.</title>
        <authorList>
            <person name="Nagy L.G."/>
            <person name="Riley R."/>
            <person name="Tritt A."/>
            <person name="Adam C."/>
            <person name="Daum C."/>
            <person name="Floudas D."/>
            <person name="Sun H."/>
            <person name="Yadav J.S."/>
            <person name="Pangilinan J."/>
            <person name="Larsson K.H."/>
            <person name="Matsuura K."/>
            <person name="Barry K."/>
            <person name="Labutti K."/>
            <person name="Kuo R."/>
            <person name="Ohm R.A."/>
            <person name="Bhattacharya S.S."/>
            <person name="Shirouzu T."/>
            <person name="Yoshinaga Y."/>
            <person name="Martin F.M."/>
            <person name="Grigoriev I.V."/>
            <person name="Hibbett D.S."/>
        </authorList>
    </citation>
    <scope>NUCLEOTIDE SEQUENCE [LARGE SCALE GENOMIC DNA]</scope>
    <source>
        <strain evidence="8 9">93-53</strain>
    </source>
</reference>
<evidence type="ECO:0000259" key="7">
    <source>
        <dbReference type="PROSITE" id="PS50203"/>
    </source>
</evidence>
<dbReference type="InterPro" id="IPR001300">
    <property type="entry name" value="Peptidase_C2_calpain_cat"/>
</dbReference>
<evidence type="ECO:0000256" key="5">
    <source>
        <dbReference type="PIRSR" id="PIRSR622684-1"/>
    </source>
</evidence>
<dbReference type="PRINTS" id="PR00704">
    <property type="entry name" value="CALPAIN"/>
</dbReference>
<keyword evidence="4" id="KW-0788">Thiol protease</keyword>
<feature type="non-terminal residue" evidence="8">
    <location>
        <position position="1"/>
    </location>
</feature>
<evidence type="ECO:0000313" key="8">
    <source>
        <dbReference type="EMBL" id="KZT05397.1"/>
    </source>
</evidence>
<dbReference type="InterPro" id="IPR022683">
    <property type="entry name" value="Calpain_III"/>
</dbReference>
<gene>
    <name evidence="8" type="ORF">LAESUDRAFT_655958</name>
</gene>
<dbReference type="InterPro" id="IPR022684">
    <property type="entry name" value="Calpain_cysteine_protease"/>
</dbReference>
<dbReference type="PANTHER" id="PTHR46143">
    <property type="entry name" value="CALPAIN-7"/>
    <property type="match status" value="1"/>
</dbReference>
<accession>A0A165DQE5</accession>
<feature type="active site" evidence="5">
    <location>
        <position position="149"/>
    </location>
</feature>
<dbReference type="Proteomes" id="UP000076871">
    <property type="component" value="Unassembled WGS sequence"/>
</dbReference>
<sequence length="797" mass="88265">YSKAAKSELQQNLDRAFRLYVKAAEDFLHLSQSCNDAGLRASCKLQAGKALERAEKIKAVRPDVTPVAKDYFSEQEQLYVLRKSSFVNNVRIPLWDSSASASDDVRQPELSPEQQQHDAIWRKAEGTMVYSSAQRLSPQDIVQHIITDCSVCASVAVCVGHHCRFNSKIVLSNLHPRDPGDESYDSRSGVYHFRFLFNGAFRRITIDDKLPTYPEGGLMCMSTGAEHQIWPSLVEKAYMKLMGGYDFPGSNSCIDLHALVGWIPEHVDLRLSGIKLLCTYDLRIGSCVLTVGTCDAPASSMLVSELTLLPAHCYAVIDVQEHDGVRQVTMLDSWTQTANVQGREAQAASNYVCDHSYTFSLGWDTVCSHFDGVYLSWDPGIFRNQIVFHGTWKAQSPSFEEGVNRSSYFQLQLRTGMDTAAQDGCEIWIQLTRHVSDTTRTSEYISLLVNGQDDGRQSPADIDPTMLKGEYTNSIHTLVRTRVSATDTVLHLIAAYDGHFSDVGFTINVYSDTDVSWVENPPKALYMKEIDGAFTSKTSGGNYSYPTFMDNPQFHLRIHPNVEQSRKLGRNANVKVPVSVTVHGSRRTPINASLVWSRGERITELSQNDLVATSGPYCYGYARAYGDVPAGDYTLIISTFEPQQLGEFKIQVESAYPVEITSIPQEGAGMFSRVLRDAWTAGTAGGGPSSSKFANNPAYELRIDAPAYLKVRLQLADATSPTSINVSVFQRKASRGILVGTSGPYSDAIAGAVTPRIALQPGTYHIIPSTYHPDIQRAFKLIVYSTIAVNIRPMKRV</sequence>
<evidence type="ECO:0000256" key="3">
    <source>
        <dbReference type="ARBA" id="ARBA00022801"/>
    </source>
</evidence>
<dbReference type="PANTHER" id="PTHR46143:SF1">
    <property type="entry name" value="CALPAIN-7"/>
    <property type="match status" value="1"/>
</dbReference>
<dbReference type="SUPFAM" id="SSF116846">
    <property type="entry name" value="MIT domain"/>
    <property type="match status" value="1"/>
</dbReference>
<evidence type="ECO:0000256" key="6">
    <source>
        <dbReference type="PROSITE-ProRule" id="PRU00239"/>
    </source>
</evidence>
<dbReference type="PROSITE" id="PS50203">
    <property type="entry name" value="CALPAIN_CAT"/>
    <property type="match status" value="1"/>
</dbReference>
<proteinExistence type="inferred from homology"/>
<evidence type="ECO:0000256" key="4">
    <source>
        <dbReference type="ARBA" id="ARBA00022807"/>
    </source>
</evidence>
<dbReference type="OrthoDB" id="167576at2759"/>
<dbReference type="SMART" id="SM00230">
    <property type="entry name" value="CysPc"/>
    <property type="match status" value="1"/>
</dbReference>
<comment type="caution">
    <text evidence="6">Lacks conserved residue(s) required for the propagation of feature annotation.</text>
</comment>
<organism evidence="8 9">
    <name type="scientific">Laetiporus sulphureus 93-53</name>
    <dbReference type="NCBI Taxonomy" id="1314785"/>
    <lineage>
        <taxon>Eukaryota</taxon>
        <taxon>Fungi</taxon>
        <taxon>Dikarya</taxon>
        <taxon>Basidiomycota</taxon>
        <taxon>Agaricomycotina</taxon>
        <taxon>Agaricomycetes</taxon>
        <taxon>Polyporales</taxon>
        <taxon>Laetiporus</taxon>
    </lineage>
</organism>
<dbReference type="RefSeq" id="XP_040763137.1">
    <property type="nucleotide sequence ID" value="XM_040904587.1"/>
</dbReference>
<dbReference type="GO" id="GO:0006508">
    <property type="term" value="P:proteolysis"/>
    <property type="evidence" value="ECO:0007669"/>
    <property type="project" value="UniProtKB-KW"/>
</dbReference>
<protein>
    <submittedName>
        <fullName evidence="8">Cysteine proteinase</fullName>
    </submittedName>
</protein>
<dbReference type="AlphaFoldDB" id="A0A165DQE5"/>
<keyword evidence="2" id="KW-0645">Protease</keyword>
<dbReference type="SMART" id="SM00720">
    <property type="entry name" value="calpain_III"/>
    <property type="match status" value="2"/>
</dbReference>
<dbReference type="Pfam" id="PF00648">
    <property type="entry name" value="Peptidase_C2"/>
    <property type="match status" value="1"/>
</dbReference>
<dbReference type="InterPro" id="IPR036181">
    <property type="entry name" value="MIT_dom_sf"/>
</dbReference>
<comment type="similarity">
    <text evidence="1">Belongs to the peptidase C2 family. PalB/RIM13 subfamily.</text>
</comment>
<name>A0A165DQE5_9APHY</name>
<dbReference type="SUPFAM" id="SSF49758">
    <property type="entry name" value="Calpain large subunit, middle domain (domain III)"/>
    <property type="match status" value="3"/>
</dbReference>
<dbReference type="EMBL" id="KV427630">
    <property type="protein sequence ID" value="KZT05397.1"/>
    <property type="molecule type" value="Genomic_DNA"/>
</dbReference>
<evidence type="ECO:0000256" key="2">
    <source>
        <dbReference type="ARBA" id="ARBA00022670"/>
    </source>
</evidence>
<dbReference type="InParanoid" id="A0A165DQE5"/>
<evidence type="ECO:0000256" key="1">
    <source>
        <dbReference type="ARBA" id="ARBA00010193"/>
    </source>
</evidence>